<dbReference type="GO" id="GO:0003723">
    <property type="term" value="F:RNA binding"/>
    <property type="evidence" value="ECO:0007669"/>
    <property type="project" value="InterPro"/>
</dbReference>
<evidence type="ECO:0000256" key="4">
    <source>
        <dbReference type="ARBA" id="ARBA00022695"/>
    </source>
</evidence>
<proteinExistence type="predicted"/>
<dbReference type="GO" id="GO:0006351">
    <property type="term" value="P:DNA-templated transcription"/>
    <property type="evidence" value="ECO:0007669"/>
    <property type="project" value="InterPro"/>
</dbReference>
<dbReference type="InterPro" id="IPR008723">
    <property type="entry name" value="RNA_pol_orbivir"/>
</dbReference>
<dbReference type="InterPro" id="IPR043502">
    <property type="entry name" value="DNA/RNA_pol_sf"/>
</dbReference>
<dbReference type="EC" id="2.7.7.48" evidence="1"/>
<name>A0AAU7E2K3_9REOV</name>
<keyword evidence="2" id="KW-0696">RNA-directed RNA polymerase</keyword>
<evidence type="ECO:0000256" key="3">
    <source>
        <dbReference type="ARBA" id="ARBA00022679"/>
    </source>
</evidence>
<accession>A0AAU7E2K3</accession>
<dbReference type="SUPFAM" id="SSF56672">
    <property type="entry name" value="DNA/RNA polymerases"/>
    <property type="match status" value="1"/>
</dbReference>
<keyword evidence="4" id="KW-0548">Nucleotidyltransferase</keyword>
<evidence type="ECO:0000313" key="5">
    <source>
        <dbReference type="EMBL" id="XBH23972.1"/>
    </source>
</evidence>
<evidence type="ECO:0000256" key="1">
    <source>
        <dbReference type="ARBA" id="ARBA00012494"/>
    </source>
</evidence>
<reference evidence="5" key="2">
    <citation type="submission" date="2024-02" db="EMBL/GenBank/DDBJ databases">
        <authorList>
            <person name="Hu B."/>
        </authorList>
    </citation>
    <scope>NUCLEOTIDE SEQUENCE</scope>
    <source>
        <strain evidence="5">1A/Kenya/BAT267/2015</strain>
    </source>
</reference>
<keyword evidence="3" id="KW-0808">Transferase</keyword>
<dbReference type="EMBL" id="PP711900">
    <property type="protein sequence ID" value="XBH23972.1"/>
    <property type="molecule type" value="Genomic_RNA"/>
</dbReference>
<sequence length="1325" mass="153805">MNAQDLHKQIVRMQTVHWNMIKGIECNGFQHYKYQSCKIDFWKMNPKVRRIRSNYSREYVDIDKYDASKKFLPPVRVNEDHKFHKFLNTRANKECALYGYMRFSDWVWLLSNLCPESFGIRVLKGIIDEIGAPFSEISKRQYEFRDLKGSYIIPTQVEACLQMSLLEIDVLGSRKKGKISFTIEEKQIKITWKEKVRDKILFFGKSFLSKELYARIESLKQDENISFNEILKNYFKFLLPWPKEMNNVARHVIPWIVKYWAYFSDEFITLWYGDGLHPKKEDIPVLRPQIRKTANPNHLFLNNRGIYIEWSEMFEVVKEMPEFMRILTVSPFCEFDPDDVDTVRMLGLLLKLPVMGGFGRADKYASAPRSADENLIKDEEKTDIADTMFRNCLKLFDEANQERYMPLSPEDWTRTSFGYFKSTGASENVKMNLNTVREGDKGKISLHTKAGVGVVKGNDTFSKDMSRKFNVVGKQLSTGNRDVPVKATRTIFPIPLDVLVAQVCSCDHLLRYASTDIGTYEINSDRMAAQISSGSAESVGSRVLDDRDLIYASGTSRWLIITLDYGEYDSHCIWWNFREPIQRAFKDFFSHDEARFQGRTRVELFDCGYGDGRVHNTLWNIGRRVFRASSTKIKEYEVTKEWKKNKEKFHQLVFIPAGVMGIYVSSDKVEDNDGDILACSAIGEDFVTLTSHGSGELTTLLFNSIENLSLCDQFIQDSFLRKFLTFRLRRVVGDDLILICDLKTLSEPMPFRFDLIRDRMMDLVLRSGHVANPSKTFLGFGFVEYRQTHAYRGVLIPKDQVMLISSEKMKFVDKVQDFIGSIHAMFLTKISRGMNEELAEILFWYIIVTLTKMSTRRFVIDDHNFLNLYTGERMKVGNKSFMRSKDSKTIPNDCLPKIELCKCEKDQLRLGNESEVRRRFERFYHVKDVFFPSFYWYILPVSMNGGGIHPLSFYLVSNEGEFGTILMLYGKHVEFLWSMRYSDIFHWYSVESVEEYVKEIYDAIDHGFVSQLLPAKTRILRDALTTNHVKPWWRNEILEVVDRTVKMEKTILGRNFRGAESDIVKMIALLSYQYINVNLASDHNHIMNKLVNNAGFVYGYDIKIEFGDIIAEEVQRVMDPILPPIAALFRQFYFYADVDMKLLTRKARLDRILAKDAWMRNFVTSTNVLEGIFRDGIDVFNLTEVTVYLIGLGFLESVASDIANVLNGLEGDSGLLDIRDGGILADEFNISLGSRSRSRDRRIAFQCRMSNEEKTALRSAIFAREQICIQMMGKFFKEVVVTKKQYNCEEERLYAPLFISRRKNASGLQTARKKLCDIITLIPHG</sequence>
<dbReference type="Pfam" id="PF05788">
    <property type="entry name" value="Orbi_VP1"/>
    <property type="match status" value="2"/>
</dbReference>
<dbReference type="GO" id="GO:0003968">
    <property type="term" value="F:RNA-directed RNA polymerase activity"/>
    <property type="evidence" value="ECO:0007669"/>
    <property type="project" value="UniProtKB-KW"/>
</dbReference>
<evidence type="ECO:0000256" key="2">
    <source>
        <dbReference type="ARBA" id="ARBA00022484"/>
    </source>
</evidence>
<reference evidence="5" key="1">
    <citation type="journal article" date="2024" name="Microbiome">
        <title>Substantial viral diversity in bats and rodents from East Africa: insights into evolution, recombination, and cocirculation.</title>
        <authorList>
            <person name="Wang D."/>
            <person name="Yang X."/>
            <person name="Ren Z."/>
            <person name="Hu B."/>
            <person name="Zhao H."/>
            <person name="Yang K."/>
            <person name="Shi P."/>
            <person name="Zhang Z."/>
            <person name="Feng Q."/>
            <person name="Nawenja C.V."/>
            <person name="Obanda V."/>
            <person name="Robert K."/>
            <person name="Nalikka B."/>
            <person name="Waruhiu C.N."/>
            <person name="Ochola G.O."/>
            <person name="Onyuok S.O."/>
            <person name="Ochieng H."/>
            <person name="Li B."/>
            <person name="Zhu Y."/>
            <person name="Si H."/>
            <person name="Yin J."/>
            <person name="Kristiansen K."/>
            <person name="Jin X."/>
            <person name="Xu X."/>
            <person name="Xiao M."/>
            <person name="Agwanda B."/>
            <person name="Ommeh S."/>
            <person name="Li J."/>
            <person name="Shi Z.L."/>
        </authorList>
    </citation>
    <scope>NUCLEOTIDE SEQUENCE</scope>
    <source>
        <strain evidence="5">1A/Kenya/BAT267/2015</strain>
    </source>
</reference>
<protein>
    <recommendedName>
        <fullName evidence="1">RNA-directed RNA polymerase</fullName>
        <ecNumber evidence="1">2.7.7.48</ecNumber>
    </recommendedName>
</protein>
<organism evidence="5">
    <name type="scientific">Coleura bat reovirus</name>
    <dbReference type="NCBI Taxonomy" id="3141869"/>
    <lineage>
        <taxon>Viruses</taxon>
        <taxon>Riboviria</taxon>
        <taxon>Orthornavirae</taxon>
        <taxon>Duplornaviricota</taxon>
        <taxon>Resentoviricetes</taxon>
        <taxon>Reovirales</taxon>
    </lineage>
</organism>